<comment type="similarity">
    <text evidence="1">Belongs to the TBCD family.</text>
</comment>
<dbReference type="Pfam" id="PF12612">
    <property type="entry name" value="TFCD_C"/>
    <property type="match status" value="1"/>
</dbReference>
<organism evidence="6 7">
    <name type="scientific">Caenorhabditis tropicalis</name>
    <dbReference type="NCBI Taxonomy" id="1561998"/>
    <lineage>
        <taxon>Eukaryota</taxon>
        <taxon>Metazoa</taxon>
        <taxon>Ecdysozoa</taxon>
        <taxon>Nematoda</taxon>
        <taxon>Chromadorea</taxon>
        <taxon>Rhabditida</taxon>
        <taxon>Rhabditina</taxon>
        <taxon>Rhabditomorpha</taxon>
        <taxon>Rhabditoidea</taxon>
        <taxon>Rhabditidae</taxon>
        <taxon>Peloderinae</taxon>
        <taxon>Caenorhabditis</taxon>
    </lineage>
</organism>
<dbReference type="GO" id="GO:0000226">
    <property type="term" value="P:microtubule cytoskeleton organization"/>
    <property type="evidence" value="ECO:0007669"/>
    <property type="project" value="TreeGrafter"/>
</dbReference>
<evidence type="ECO:0000313" key="6">
    <source>
        <dbReference type="Proteomes" id="UP000095282"/>
    </source>
</evidence>
<evidence type="ECO:0000256" key="1">
    <source>
        <dbReference type="ARBA" id="ARBA00006853"/>
    </source>
</evidence>
<dbReference type="Pfam" id="PF23579">
    <property type="entry name" value="ARM_TBCD"/>
    <property type="match status" value="1"/>
</dbReference>
<dbReference type="GO" id="GO:0007023">
    <property type="term" value="P:post-chaperonin tubulin folding pathway"/>
    <property type="evidence" value="ECO:0007669"/>
    <property type="project" value="InterPro"/>
</dbReference>
<dbReference type="AlphaFoldDB" id="A0A1I7UL50"/>
<dbReference type="PANTHER" id="PTHR12658:SF0">
    <property type="entry name" value="TUBULIN-SPECIFIC CHAPERONE D"/>
    <property type="match status" value="1"/>
</dbReference>
<dbReference type="GO" id="GO:0016328">
    <property type="term" value="C:lateral plasma membrane"/>
    <property type="evidence" value="ECO:0007669"/>
    <property type="project" value="TreeGrafter"/>
</dbReference>
<dbReference type="Gene3D" id="1.25.10.10">
    <property type="entry name" value="Leucine-rich Repeat Variant"/>
    <property type="match status" value="2"/>
</dbReference>
<evidence type="ECO:0000259" key="5">
    <source>
        <dbReference type="Pfam" id="PF25767"/>
    </source>
</evidence>
<dbReference type="GO" id="GO:0048487">
    <property type="term" value="F:beta-tubulin binding"/>
    <property type="evidence" value="ECO:0007669"/>
    <property type="project" value="InterPro"/>
</dbReference>
<evidence type="ECO:0000256" key="2">
    <source>
        <dbReference type="ARBA" id="ARBA00015003"/>
    </source>
</evidence>
<proteinExistence type="inferred from homology"/>
<evidence type="ECO:0000256" key="3">
    <source>
        <dbReference type="ARBA" id="ARBA00023186"/>
    </source>
</evidence>
<sequence length="1151" mass="130334">MDDDSLIDDTGEGIIGCLPSVVDLHHIEELEELVKRLPGFFKTEEEDETAVEVAFLRYSRIIHLYQEQPRLLDKWIPDLVLTLVQYVTLIENNNHFERKMDRLSRESLNYLSELCIVRGFKTIVRILPHQVHLLDPLLQTLEYYESSCSTDHNQRNVLLMWLWIVVKNPFDLKRFDPTGNPDVVITRIMNVALHYMKWDWNRTQTSAALVIAQCLSRCDGLPKVPSFLSRLLDSINSHHSNNKLLLSDLILLLAILKHVDRRVLASHISTIHQNIKFLYPVDDKKGSLICKCLVKVVQRIGLIALKPRSSQWSYSRGKRLLEGMLNEDNVSEELGFSSQNYQDENELDNETELENPEIVEWALMYVLEALSNPDTAVRWSAAKGVGRITARLPNVDFATQVVSSIIEGHFGEIAEYSSWHSHGACMALAELAHRGVILPNLLGDVVPALELSLVFEDVMGKHQNGNQVRDAACYAVWAFSRTYDPSMMAPHLQRLASSLLCGALFDREVNLRRAASAALQEMVGRQKNVANGIPLIQAVDYFAVTNRQKCYEQHCVPVSQYPAYSAVILRHLLTRKVVHWDEKIREQAALSLERICSLPLEGINDDYYIDTIDEFLRISCEKKTSPMLRHGYLHAAGHLVKGLTSRGVNISEKIPEIARIPEILRPFCDKTTQPGALVCKTLCKYIELISSSESIPLTVTQRKEWMGVITDSLTDSREVIRSIAKTSAAEYVKTYLSKDAELTHQIKERVINSFSKSAEEKERIGTGIICEILHSEAVDIEIFEALCDSILKSTSSDIKWAAARQQALLAINRISVNASSEMFNRIGEKCFETLFKAMSDYTTNAKGDIGRFVREASMCAMADILIFAKAEPSFLNEHVIKCVRHMIQQSAERIGRTRECACSCLKKLIECEITGSRIVLLDLLRQIYDDPAEFMSDRNIFQLKPILDIGDEYYQSLIFGIVVSAGGLAEGTQKSAKQLLLEHQREVCGDKKRFDQFLSTCTELFRKSKKVARIVNSFMQVLPQIFGNLGIYEESPESSEPLVEMIDIIRTISFKSQLMSRQKLSIDSFGELLNCGKKSKVYRTALNMIILTLSSDQPVLRKLAAERLYEHLCCAEDTEDDVLELLATTNWQDETDSVLTSVASKISKKLT</sequence>
<keyword evidence="6" id="KW-1185">Reference proteome</keyword>
<dbReference type="InterPro" id="IPR058033">
    <property type="entry name" value="ARM_TBCD_2nd"/>
</dbReference>
<dbReference type="InterPro" id="IPR016024">
    <property type="entry name" value="ARM-type_fold"/>
</dbReference>
<protein>
    <recommendedName>
        <fullName evidence="2">Tubulin-specific chaperone D</fullName>
    </recommendedName>
</protein>
<keyword evidence="3" id="KW-0143">Chaperone</keyword>
<dbReference type="STRING" id="1561998.A0A1I7UL50"/>
<accession>A0A1I7UL50</accession>
<dbReference type="SUPFAM" id="SSF48371">
    <property type="entry name" value="ARM repeat"/>
    <property type="match status" value="2"/>
</dbReference>
<dbReference type="InterPro" id="IPR022577">
    <property type="entry name" value="TBCD_C"/>
</dbReference>
<dbReference type="Proteomes" id="UP000095282">
    <property type="component" value="Unplaced"/>
</dbReference>
<feature type="domain" description="Tubulin-folding cofactor D ARM repeats" evidence="5">
    <location>
        <begin position="289"/>
        <end position="533"/>
    </location>
</feature>
<name>A0A1I7UL50_9PELO</name>
<dbReference type="InterPro" id="IPR011989">
    <property type="entry name" value="ARM-like"/>
</dbReference>
<reference evidence="7" key="1">
    <citation type="submission" date="2016-11" db="UniProtKB">
        <authorList>
            <consortium name="WormBaseParasite"/>
        </authorList>
    </citation>
    <scope>IDENTIFICATION</scope>
</reference>
<dbReference type="Pfam" id="PF25767">
    <property type="entry name" value="ARM_TBCD_2nd"/>
    <property type="match status" value="1"/>
</dbReference>
<dbReference type="GO" id="GO:0034333">
    <property type="term" value="P:adherens junction assembly"/>
    <property type="evidence" value="ECO:0007669"/>
    <property type="project" value="TreeGrafter"/>
</dbReference>
<dbReference type="InterPro" id="IPR033162">
    <property type="entry name" value="TBCD"/>
</dbReference>
<dbReference type="PANTHER" id="PTHR12658">
    <property type="entry name" value="BETA-TUBULIN COFACTOR D"/>
    <property type="match status" value="1"/>
</dbReference>
<dbReference type="GO" id="GO:0070830">
    <property type="term" value="P:bicellular tight junction assembly"/>
    <property type="evidence" value="ECO:0007669"/>
    <property type="project" value="TreeGrafter"/>
</dbReference>
<evidence type="ECO:0000313" key="7">
    <source>
        <dbReference type="WBParaSite" id="Csp11.Scaffold630.g17041.t1"/>
    </source>
</evidence>
<dbReference type="GO" id="GO:0005096">
    <property type="term" value="F:GTPase activator activity"/>
    <property type="evidence" value="ECO:0007669"/>
    <property type="project" value="InterPro"/>
</dbReference>
<dbReference type="GO" id="GO:0007021">
    <property type="term" value="P:tubulin complex assembly"/>
    <property type="evidence" value="ECO:0007669"/>
    <property type="project" value="InterPro"/>
</dbReference>
<feature type="domain" description="Tubulin-folding cofactor D C-terminal" evidence="4">
    <location>
        <begin position="881"/>
        <end position="1060"/>
    </location>
</feature>
<dbReference type="eggNOG" id="KOG1943">
    <property type="taxonomic scope" value="Eukaryota"/>
</dbReference>
<dbReference type="WBParaSite" id="Csp11.Scaffold630.g17041.t1">
    <property type="protein sequence ID" value="Csp11.Scaffold630.g17041.t1"/>
    <property type="gene ID" value="Csp11.Scaffold630.g17041"/>
</dbReference>
<evidence type="ECO:0000259" key="4">
    <source>
        <dbReference type="Pfam" id="PF12612"/>
    </source>
</evidence>